<proteinExistence type="predicted"/>
<dbReference type="OrthoDB" id="6380398at2759"/>
<dbReference type="PANTHER" id="PTHR24258">
    <property type="entry name" value="SERINE PROTEASE-RELATED"/>
    <property type="match status" value="1"/>
</dbReference>
<dbReference type="GO" id="GO:0006508">
    <property type="term" value="P:proteolysis"/>
    <property type="evidence" value="ECO:0007669"/>
    <property type="project" value="InterPro"/>
</dbReference>
<dbReference type="EMBL" id="LNIX01000007">
    <property type="protein sequence ID" value="OXA51745.1"/>
    <property type="molecule type" value="Genomic_DNA"/>
</dbReference>
<dbReference type="Proteomes" id="UP000198287">
    <property type="component" value="Unassembled WGS sequence"/>
</dbReference>
<dbReference type="InterPro" id="IPR001254">
    <property type="entry name" value="Trypsin_dom"/>
</dbReference>
<sequence>MTSLDLSPKFCFLVFVLCNPTDVWGAVGEVKEILGGGDPVVEGDFLWLVGLLDVSLGDEVRKLVCGGSILSPSHVLTAGRCVTRWVTENNTHEVVPPRSLRIVAGDINRMEDEPLEQFRPVRHVILHPGFRFDAGYKSQVLEAGKRKGFVNDLAILEVEPPFNISADGGGVSPIALGGSTFYSTLTSSNAVGELSVAGWGITDKRQNTIPTGISLKKVTLPFTPVKVVQEKKDKSQKASNFGLSFDPSAAAVQFSSGLGSDRGLMGRCMGDPGSGVVAHGPQGPLLVGIVSFGIWCDRYLPTGQVFLLSPLQLDWVEGVVNPKFWAFLSLGVIFLLLLLSAGGLVLVRRRRGGIRSWRV</sequence>
<evidence type="ECO:0000256" key="1">
    <source>
        <dbReference type="SAM" id="Phobius"/>
    </source>
</evidence>
<dbReference type="SMART" id="SM00020">
    <property type="entry name" value="Tryp_SPc"/>
    <property type="match status" value="1"/>
</dbReference>
<dbReference type="Gene3D" id="2.40.10.10">
    <property type="entry name" value="Trypsin-like serine proteases"/>
    <property type="match status" value="1"/>
</dbReference>
<dbReference type="AlphaFoldDB" id="A0A226E1Y1"/>
<dbReference type="InterPro" id="IPR001314">
    <property type="entry name" value="Peptidase_S1A"/>
</dbReference>
<dbReference type="PRINTS" id="PR00722">
    <property type="entry name" value="CHYMOTRYPSIN"/>
</dbReference>
<keyword evidence="1" id="KW-1133">Transmembrane helix</keyword>
<evidence type="ECO:0000256" key="2">
    <source>
        <dbReference type="SAM" id="SignalP"/>
    </source>
</evidence>
<dbReference type="InterPro" id="IPR009003">
    <property type="entry name" value="Peptidase_S1_PA"/>
</dbReference>
<dbReference type="PANTHER" id="PTHR24258:SF140">
    <property type="entry name" value="BCDNA.GH08420-RELATED"/>
    <property type="match status" value="1"/>
</dbReference>
<protein>
    <submittedName>
        <fullName evidence="4">Trypsin-1</fullName>
    </submittedName>
</protein>
<feature type="transmembrane region" description="Helical" evidence="1">
    <location>
        <begin position="324"/>
        <end position="347"/>
    </location>
</feature>
<feature type="signal peptide" evidence="2">
    <location>
        <begin position="1"/>
        <end position="25"/>
    </location>
</feature>
<dbReference type="PROSITE" id="PS50240">
    <property type="entry name" value="TRYPSIN_DOM"/>
    <property type="match status" value="1"/>
</dbReference>
<reference evidence="4 5" key="1">
    <citation type="submission" date="2015-12" db="EMBL/GenBank/DDBJ databases">
        <title>The genome of Folsomia candida.</title>
        <authorList>
            <person name="Faddeeva A."/>
            <person name="Derks M.F."/>
            <person name="Anvar Y."/>
            <person name="Smit S."/>
            <person name="Van Straalen N."/>
            <person name="Roelofs D."/>
        </authorList>
    </citation>
    <scope>NUCLEOTIDE SEQUENCE [LARGE SCALE GENOMIC DNA]</scope>
    <source>
        <strain evidence="4 5">VU population</strain>
        <tissue evidence="4">Whole body</tissue>
    </source>
</reference>
<feature type="domain" description="Peptidase S1" evidence="3">
    <location>
        <begin position="33"/>
        <end position="321"/>
    </location>
</feature>
<dbReference type="InterPro" id="IPR043504">
    <property type="entry name" value="Peptidase_S1_PA_chymotrypsin"/>
</dbReference>
<feature type="chain" id="PRO_5012330257" evidence="2">
    <location>
        <begin position="26"/>
        <end position="359"/>
    </location>
</feature>
<keyword evidence="5" id="KW-1185">Reference proteome</keyword>
<evidence type="ECO:0000313" key="5">
    <source>
        <dbReference type="Proteomes" id="UP000198287"/>
    </source>
</evidence>
<comment type="caution">
    <text evidence="4">The sequence shown here is derived from an EMBL/GenBank/DDBJ whole genome shotgun (WGS) entry which is preliminary data.</text>
</comment>
<organism evidence="4 5">
    <name type="scientific">Folsomia candida</name>
    <name type="common">Springtail</name>
    <dbReference type="NCBI Taxonomy" id="158441"/>
    <lineage>
        <taxon>Eukaryota</taxon>
        <taxon>Metazoa</taxon>
        <taxon>Ecdysozoa</taxon>
        <taxon>Arthropoda</taxon>
        <taxon>Hexapoda</taxon>
        <taxon>Collembola</taxon>
        <taxon>Entomobryomorpha</taxon>
        <taxon>Isotomoidea</taxon>
        <taxon>Isotomidae</taxon>
        <taxon>Proisotominae</taxon>
        <taxon>Folsomia</taxon>
    </lineage>
</organism>
<keyword evidence="1" id="KW-0812">Transmembrane</keyword>
<dbReference type="SUPFAM" id="SSF50494">
    <property type="entry name" value="Trypsin-like serine proteases"/>
    <property type="match status" value="1"/>
</dbReference>
<gene>
    <name evidence="4" type="ORF">Fcan01_13560</name>
</gene>
<evidence type="ECO:0000313" key="4">
    <source>
        <dbReference type="EMBL" id="OXA51745.1"/>
    </source>
</evidence>
<accession>A0A226E1Y1</accession>
<dbReference type="GO" id="GO:0004252">
    <property type="term" value="F:serine-type endopeptidase activity"/>
    <property type="evidence" value="ECO:0007669"/>
    <property type="project" value="InterPro"/>
</dbReference>
<dbReference type="Pfam" id="PF00089">
    <property type="entry name" value="Trypsin"/>
    <property type="match status" value="1"/>
</dbReference>
<evidence type="ECO:0000259" key="3">
    <source>
        <dbReference type="PROSITE" id="PS50240"/>
    </source>
</evidence>
<keyword evidence="2" id="KW-0732">Signal</keyword>
<name>A0A226E1Y1_FOLCA</name>
<dbReference type="STRING" id="158441.A0A226E1Y1"/>
<keyword evidence="1" id="KW-0472">Membrane</keyword>